<evidence type="ECO:0000256" key="2">
    <source>
        <dbReference type="ARBA" id="ARBA00022525"/>
    </source>
</evidence>
<evidence type="ECO:0000256" key="4">
    <source>
        <dbReference type="ARBA" id="ARBA00022737"/>
    </source>
</evidence>
<dbReference type="PRINTS" id="PR00258">
    <property type="entry name" value="SPERACTRCPTR"/>
</dbReference>
<reference evidence="10" key="3">
    <citation type="journal article" date="2014" name="Nature">
        <title>Elephant shark genome provides unique insights into gnathostome evolution.</title>
        <authorList>
            <consortium name="International Elephant Shark Genome Sequencing Consortium"/>
            <person name="Venkatesh B."/>
            <person name="Lee A.P."/>
            <person name="Ravi V."/>
            <person name="Maurya A.K."/>
            <person name="Lian M.M."/>
            <person name="Swann J.B."/>
            <person name="Ohta Y."/>
            <person name="Flajnik M.F."/>
            <person name="Sutoh Y."/>
            <person name="Kasahara M."/>
            <person name="Hoon S."/>
            <person name="Gangu V."/>
            <person name="Roy S.W."/>
            <person name="Irimia M."/>
            <person name="Korzh V."/>
            <person name="Kondrychyn I."/>
            <person name="Lim Z.W."/>
            <person name="Tay B.H."/>
            <person name="Tohari S."/>
            <person name="Kong K.W."/>
            <person name="Ho S."/>
            <person name="Lorente-Galdos B."/>
            <person name="Quilez J."/>
            <person name="Marques-Bonet T."/>
            <person name="Raney B.J."/>
            <person name="Ingham P.W."/>
            <person name="Tay A."/>
            <person name="Hillier L.W."/>
            <person name="Minx P."/>
            <person name="Boehm T."/>
            <person name="Wilson R.K."/>
            <person name="Brenner S."/>
            <person name="Warren W.C."/>
        </authorList>
    </citation>
    <scope>NUCLEOTIDE SEQUENCE [LARGE SCALE GENOMIC DNA]</scope>
</reference>
<dbReference type="GO" id="GO:0031638">
    <property type="term" value="P:zymogen activation"/>
    <property type="evidence" value="ECO:0007669"/>
    <property type="project" value="TreeGrafter"/>
</dbReference>
<keyword evidence="5 7" id="KW-1015">Disulfide bond</keyword>
<dbReference type="FunFam" id="3.10.250.10:FF:000003">
    <property type="entry name" value="Deleted in malignant brain tumors 1"/>
    <property type="match status" value="1"/>
</dbReference>
<proteinExistence type="predicted"/>
<dbReference type="InterPro" id="IPR001190">
    <property type="entry name" value="SRCR"/>
</dbReference>
<keyword evidence="3" id="KW-0732">Signal</keyword>
<keyword evidence="6" id="KW-0325">Glycoprotein</keyword>
<dbReference type="Gene3D" id="3.10.250.10">
    <property type="entry name" value="SRCR-like domain"/>
    <property type="match status" value="1"/>
</dbReference>
<sequence length="119" mass="13305">SQPVRVFWRYLSIRLVNGLNRCGGRVEIYYRGSWGTVCDDSWDSSDGDVVCRQLGCGSAYSTISSAAFGQGRGEILLDEIQCSGYEHYLWDCRHNGWLSHNCGHQEDASVICTGNTFVQ</sequence>
<feature type="disulfide bond" evidence="7">
    <location>
        <begin position="82"/>
        <end position="92"/>
    </location>
</feature>
<organism evidence="9 10">
    <name type="scientific">Callorhinchus milii</name>
    <name type="common">Ghost shark</name>
    <dbReference type="NCBI Taxonomy" id="7868"/>
    <lineage>
        <taxon>Eukaryota</taxon>
        <taxon>Metazoa</taxon>
        <taxon>Chordata</taxon>
        <taxon>Craniata</taxon>
        <taxon>Vertebrata</taxon>
        <taxon>Chondrichthyes</taxon>
        <taxon>Holocephali</taxon>
        <taxon>Chimaeriformes</taxon>
        <taxon>Callorhinchidae</taxon>
        <taxon>Callorhinchus</taxon>
    </lineage>
</organism>
<evidence type="ECO:0000256" key="6">
    <source>
        <dbReference type="ARBA" id="ARBA00023180"/>
    </source>
</evidence>
<feature type="disulfide bond" evidence="7">
    <location>
        <begin position="51"/>
        <end position="112"/>
    </location>
</feature>
<dbReference type="Ensembl" id="ENSCMIT00000015800.1">
    <property type="protein sequence ID" value="ENSCMIP00000015481.1"/>
    <property type="gene ID" value="ENSCMIG00000007557.1"/>
</dbReference>
<dbReference type="GO" id="GO:0005886">
    <property type="term" value="C:plasma membrane"/>
    <property type="evidence" value="ECO:0007669"/>
    <property type="project" value="TreeGrafter"/>
</dbReference>
<dbReference type="AlphaFoldDB" id="A0A4W3HHI9"/>
<dbReference type="GeneTree" id="ENSGT00950000183145"/>
<protein>
    <recommendedName>
        <fullName evidence="8">SRCR domain-containing protein</fullName>
    </recommendedName>
</protein>
<keyword evidence="4" id="KW-0677">Repeat</keyword>
<evidence type="ECO:0000256" key="7">
    <source>
        <dbReference type="PROSITE-ProRule" id="PRU00196"/>
    </source>
</evidence>
<evidence type="ECO:0000256" key="1">
    <source>
        <dbReference type="ARBA" id="ARBA00004613"/>
    </source>
</evidence>
<evidence type="ECO:0000313" key="9">
    <source>
        <dbReference type="Ensembl" id="ENSCMIP00000015481.1"/>
    </source>
</evidence>
<dbReference type="PROSITE" id="PS50287">
    <property type="entry name" value="SRCR_2"/>
    <property type="match status" value="1"/>
</dbReference>
<keyword evidence="2" id="KW-0964">Secreted</keyword>
<dbReference type="InParanoid" id="A0A4W3HHI9"/>
<dbReference type="InterPro" id="IPR036772">
    <property type="entry name" value="SRCR-like_dom_sf"/>
</dbReference>
<reference evidence="9" key="5">
    <citation type="submission" date="2025-09" db="UniProtKB">
        <authorList>
            <consortium name="Ensembl"/>
        </authorList>
    </citation>
    <scope>IDENTIFICATION</scope>
</reference>
<evidence type="ECO:0000256" key="5">
    <source>
        <dbReference type="ARBA" id="ARBA00023157"/>
    </source>
</evidence>
<dbReference type="SMART" id="SM00202">
    <property type="entry name" value="SR"/>
    <property type="match status" value="1"/>
</dbReference>
<dbReference type="OMA" id="TCSGEMT"/>
<name>A0A4W3HHI9_CALMI</name>
<dbReference type="Pfam" id="PF00530">
    <property type="entry name" value="SRCR"/>
    <property type="match status" value="1"/>
</dbReference>
<dbReference type="GO" id="GO:0005615">
    <property type="term" value="C:extracellular space"/>
    <property type="evidence" value="ECO:0007669"/>
    <property type="project" value="TreeGrafter"/>
</dbReference>
<accession>A0A4W3HHI9</accession>
<reference evidence="10" key="1">
    <citation type="journal article" date="2006" name="Science">
        <title>Ancient noncoding elements conserved in the human genome.</title>
        <authorList>
            <person name="Venkatesh B."/>
            <person name="Kirkness E.F."/>
            <person name="Loh Y.H."/>
            <person name="Halpern A.L."/>
            <person name="Lee A.P."/>
            <person name="Johnson J."/>
            <person name="Dandona N."/>
            <person name="Viswanathan L.D."/>
            <person name="Tay A."/>
            <person name="Venter J.C."/>
            <person name="Strausberg R.L."/>
            <person name="Brenner S."/>
        </authorList>
    </citation>
    <scope>NUCLEOTIDE SEQUENCE [LARGE SCALE GENOMIC DNA]</scope>
</reference>
<keyword evidence="10" id="KW-1185">Reference proteome</keyword>
<dbReference type="PANTHER" id="PTHR48071:SF15">
    <property type="entry name" value="SRCR DOMAIN-CONTAINING PROTEIN"/>
    <property type="match status" value="1"/>
</dbReference>
<dbReference type="PROSITE" id="PS00420">
    <property type="entry name" value="SRCR_1"/>
    <property type="match status" value="1"/>
</dbReference>
<comment type="subcellular location">
    <subcellularLocation>
        <location evidence="1">Secreted</location>
    </subcellularLocation>
</comment>
<reference evidence="9" key="4">
    <citation type="submission" date="2025-08" db="UniProtKB">
        <authorList>
            <consortium name="Ensembl"/>
        </authorList>
    </citation>
    <scope>IDENTIFICATION</scope>
</reference>
<reference evidence="10" key="2">
    <citation type="journal article" date="2007" name="PLoS Biol.">
        <title>Survey sequencing and comparative analysis of the elephant shark (Callorhinchus milii) genome.</title>
        <authorList>
            <person name="Venkatesh B."/>
            <person name="Kirkness E.F."/>
            <person name="Loh Y.H."/>
            <person name="Halpern A.L."/>
            <person name="Lee A.P."/>
            <person name="Johnson J."/>
            <person name="Dandona N."/>
            <person name="Viswanathan L.D."/>
            <person name="Tay A."/>
            <person name="Venter J.C."/>
            <person name="Strausberg R.L."/>
            <person name="Brenner S."/>
        </authorList>
    </citation>
    <scope>NUCLEOTIDE SEQUENCE [LARGE SCALE GENOMIC DNA]</scope>
</reference>
<feature type="domain" description="SRCR" evidence="8">
    <location>
        <begin position="13"/>
        <end position="113"/>
    </location>
</feature>
<dbReference type="Proteomes" id="UP000314986">
    <property type="component" value="Unassembled WGS sequence"/>
</dbReference>
<dbReference type="SUPFAM" id="SSF56487">
    <property type="entry name" value="SRCR-like"/>
    <property type="match status" value="1"/>
</dbReference>
<evidence type="ECO:0000259" key="8">
    <source>
        <dbReference type="PROSITE" id="PS50287"/>
    </source>
</evidence>
<evidence type="ECO:0000313" key="10">
    <source>
        <dbReference type="Proteomes" id="UP000314986"/>
    </source>
</evidence>
<dbReference type="PANTHER" id="PTHR48071">
    <property type="entry name" value="SRCR DOMAIN-CONTAINING PROTEIN"/>
    <property type="match status" value="1"/>
</dbReference>
<dbReference type="GO" id="GO:0004252">
    <property type="term" value="F:serine-type endopeptidase activity"/>
    <property type="evidence" value="ECO:0007669"/>
    <property type="project" value="TreeGrafter"/>
</dbReference>
<evidence type="ECO:0000256" key="3">
    <source>
        <dbReference type="ARBA" id="ARBA00022729"/>
    </source>
</evidence>
<feature type="disulfide bond" evidence="7">
    <location>
        <begin position="38"/>
        <end position="102"/>
    </location>
</feature>